<dbReference type="EMBL" id="JAJEQO010000014">
    <property type="protein sequence ID" value="MCC2213810.1"/>
    <property type="molecule type" value="Genomic_DNA"/>
</dbReference>
<dbReference type="RefSeq" id="WP_227622825.1">
    <property type="nucleotide sequence ID" value="NZ_JAJEQO010000014.1"/>
</dbReference>
<feature type="non-terminal residue" evidence="1">
    <location>
        <position position="84"/>
    </location>
</feature>
<proteinExistence type="predicted"/>
<protein>
    <submittedName>
        <fullName evidence="1">Uncharacterized protein</fullName>
    </submittedName>
</protein>
<evidence type="ECO:0000313" key="1">
    <source>
        <dbReference type="EMBL" id="MCC2213810.1"/>
    </source>
</evidence>
<sequence>MSTVFCMGTRFSQKRFQPYDSTPYEKIKQKQKLLAISLPAKESTVQKQQTPKEYLPQGLHVSRRLPIFTRRFQRTILGTSELNF</sequence>
<name>A0ABS8FGY6_9FIRM</name>
<gene>
    <name evidence="1" type="ORF">LKD34_09945</name>
</gene>
<evidence type="ECO:0000313" key="2">
    <source>
        <dbReference type="Proteomes" id="UP001199236"/>
    </source>
</evidence>
<accession>A0ABS8FGY6</accession>
<organism evidence="1 2">
    <name type="scientific">Faecalibacterium hominis</name>
    <name type="common">ex Afrizal et al. 2022</name>
    <dbReference type="NCBI Taxonomy" id="2881265"/>
    <lineage>
        <taxon>Bacteria</taxon>
        <taxon>Bacillati</taxon>
        <taxon>Bacillota</taxon>
        <taxon>Clostridia</taxon>
        <taxon>Eubacteriales</taxon>
        <taxon>Oscillospiraceae</taxon>
        <taxon>Faecalibacterium</taxon>
    </lineage>
</organism>
<dbReference type="Proteomes" id="UP001199236">
    <property type="component" value="Unassembled WGS sequence"/>
</dbReference>
<reference evidence="1 2" key="1">
    <citation type="submission" date="2021-10" db="EMBL/GenBank/DDBJ databases">
        <title>Anaerobic single-cell dispensing facilitates the cultivation of human gut bacteria.</title>
        <authorList>
            <person name="Afrizal A."/>
        </authorList>
    </citation>
    <scope>NUCLEOTIDE SEQUENCE [LARGE SCALE GENOMIC DNA]</scope>
    <source>
        <strain evidence="1 2">CLA-AA-H223</strain>
    </source>
</reference>
<keyword evidence="2" id="KW-1185">Reference proteome</keyword>
<comment type="caution">
    <text evidence="1">The sequence shown here is derived from an EMBL/GenBank/DDBJ whole genome shotgun (WGS) entry which is preliminary data.</text>
</comment>